<keyword evidence="3" id="KW-1185">Reference proteome</keyword>
<gene>
    <name evidence="2" type="ORF">JD844_006112</name>
</gene>
<proteinExistence type="predicted"/>
<accession>A0ABQ7TPZ5</accession>
<protein>
    <submittedName>
        <fullName evidence="2">Uncharacterized protein</fullName>
    </submittedName>
</protein>
<sequence length="185" mass="20141">MDGPGISNRGKVELVVQTLEIHNETRGLSRTVISGIAIGCLVALVLLTVAVISISRELSLLRIRDVFLPHTFILAEGKIGKPGYLGNATCMTSAWFEGLKNPLTIQSKDLALHERVGLDDHWMTTPWSPWKLYVSGIPSSSSSSSSSSFLSLVFTLWPGSEFGRAEKACAKLLCDLWLSLTKTLP</sequence>
<comment type="caution">
    <text evidence="2">The sequence shown here is derived from an EMBL/GenBank/DDBJ whole genome shotgun (WGS) entry which is preliminary data.</text>
</comment>
<dbReference type="Proteomes" id="UP000826234">
    <property type="component" value="Unassembled WGS sequence"/>
</dbReference>
<keyword evidence="1" id="KW-0812">Transmembrane</keyword>
<reference evidence="2 3" key="1">
    <citation type="journal article" date="2022" name="Gigascience">
        <title>A chromosome-level genome assembly and annotation of the desert horned lizard, Phrynosoma platyrhinos, provides insight into chromosomal rearrangements among reptiles.</title>
        <authorList>
            <person name="Koochekian N."/>
            <person name="Ascanio A."/>
            <person name="Farleigh K."/>
            <person name="Card D.C."/>
            <person name="Schield D.R."/>
            <person name="Castoe T.A."/>
            <person name="Jezkova T."/>
        </authorList>
    </citation>
    <scope>NUCLEOTIDE SEQUENCE [LARGE SCALE GENOMIC DNA]</scope>
    <source>
        <strain evidence="2">NK-2021</strain>
    </source>
</reference>
<keyword evidence="1" id="KW-0472">Membrane</keyword>
<organism evidence="2 3">
    <name type="scientific">Phrynosoma platyrhinos</name>
    <name type="common">Desert horned lizard</name>
    <dbReference type="NCBI Taxonomy" id="52577"/>
    <lineage>
        <taxon>Eukaryota</taxon>
        <taxon>Metazoa</taxon>
        <taxon>Chordata</taxon>
        <taxon>Craniata</taxon>
        <taxon>Vertebrata</taxon>
        <taxon>Euteleostomi</taxon>
        <taxon>Lepidosauria</taxon>
        <taxon>Squamata</taxon>
        <taxon>Bifurcata</taxon>
        <taxon>Unidentata</taxon>
        <taxon>Episquamata</taxon>
        <taxon>Toxicofera</taxon>
        <taxon>Iguania</taxon>
        <taxon>Phrynosomatidae</taxon>
        <taxon>Phrynosomatinae</taxon>
        <taxon>Phrynosoma</taxon>
    </lineage>
</organism>
<feature type="transmembrane region" description="Helical" evidence="1">
    <location>
        <begin position="32"/>
        <end position="54"/>
    </location>
</feature>
<name>A0ABQ7TPZ5_PHRPL</name>
<evidence type="ECO:0000313" key="3">
    <source>
        <dbReference type="Proteomes" id="UP000826234"/>
    </source>
</evidence>
<evidence type="ECO:0000313" key="2">
    <source>
        <dbReference type="EMBL" id="KAH0631666.1"/>
    </source>
</evidence>
<dbReference type="EMBL" id="JAIPUX010000035">
    <property type="protein sequence ID" value="KAH0631666.1"/>
    <property type="molecule type" value="Genomic_DNA"/>
</dbReference>
<evidence type="ECO:0000256" key="1">
    <source>
        <dbReference type="SAM" id="Phobius"/>
    </source>
</evidence>
<keyword evidence="1" id="KW-1133">Transmembrane helix</keyword>